<dbReference type="PRINTS" id="PR01042">
    <property type="entry name" value="TRNASYNTHASP"/>
</dbReference>
<evidence type="ECO:0000256" key="1">
    <source>
        <dbReference type="ARBA" id="ARBA00006303"/>
    </source>
</evidence>
<dbReference type="OrthoDB" id="9802326at2"/>
<evidence type="ECO:0000313" key="10">
    <source>
        <dbReference type="Proteomes" id="UP000077469"/>
    </source>
</evidence>
<name>A0A0X1KRN7_9THEM</name>
<keyword evidence="10" id="KW-1185">Reference proteome</keyword>
<dbReference type="Gene3D" id="3.30.1360.30">
    <property type="entry name" value="GAD-like domain"/>
    <property type="match status" value="1"/>
</dbReference>
<dbReference type="SUPFAM" id="SSF55681">
    <property type="entry name" value="Class II aaRS and biotin synthetases"/>
    <property type="match status" value="1"/>
</dbReference>
<dbReference type="InterPro" id="IPR004115">
    <property type="entry name" value="GAD-like_sf"/>
</dbReference>
<evidence type="ECO:0000256" key="6">
    <source>
        <dbReference type="ARBA" id="ARBA00023146"/>
    </source>
</evidence>
<dbReference type="InterPro" id="IPR047090">
    <property type="entry name" value="AspRS_core"/>
</dbReference>
<dbReference type="PaxDb" id="1123384-AJ81_06575"/>
<dbReference type="STRING" id="1123384.AJ81_06575"/>
<dbReference type="Gene3D" id="3.30.930.10">
    <property type="entry name" value="Bira Bifunctional Protein, Domain 2"/>
    <property type="match status" value="1"/>
</dbReference>
<evidence type="ECO:0000256" key="3">
    <source>
        <dbReference type="ARBA" id="ARBA00022741"/>
    </source>
</evidence>
<dbReference type="EC" id="6.1.1.12" evidence="7"/>
<dbReference type="InterPro" id="IPR006195">
    <property type="entry name" value="aa-tRNA-synth_II"/>
</dbReference>
<dbReference type="PANTHER" id="PTHR22594:SF5">
    <property type="entry name" value="ASPARTATE--TRNA LIGASE, MITOCHONDRIAL"/>
    <property type="match status" value="1"/>
</dbReference>
<dbReference type="Gene3D" id="2.40.50.140">
    <property type="entry name" value="Nucleic acid-binding proteins"/>
    <property type="match status" value="1"/>
</dbReference>
<dbReference type="GO" id="GO:0003676">
    <property type="term" value="F:nucleic acid binding"/>
    <property type="evidence" value="ECO:0007669"/>
    <property type="project" value="InterPro"/>
</dbReference>
<evidence type="ECO:0000259" key="8">
    <source>
        <dbReference type="PROSITE" id="PS50862"/>
    </source>
</evidence>
<dbReference type="InterPro" id="IPR012340">
    <property type="entry name" value="NA-bd_OB-fold"/>
</dbReference>
<dbReference type="AlphaFoldDB" id="A0A0X1KRN7"/>
<dbReference type="InterPro" id="IPR047089">
    <property type="entry name" value="Asp-tRNA-ligase_1_N"/>
</dbReference>
<dbReference type="InterPro" id="IPR029351">
    <property type="entry name" value="GAD_dom"/>
</dbReference>
<dbReference type="PATRIC" id="fig|1123384.7.peg.1324"/>
<keyword evidence="5 7" id="KW-0648">Protein biosynthesis</keyword>
<dbReference type="Pfam" id="PF01336">
    <property type="entry name" value="tRNA_anti-codon"/>
    <property type="match status" value="1"/>
</dbReference>
<comment type="subunit">
    <text evidence="7">Homodimer.</text>
</comment>
<keyword evidence="2 7" id="KW-0436">Ligase</keyword>
<comment type="similarity">
    <text evidence="1 7">Belongs to the class-II aminoacyl-tRNA synthetase family. Type 1 subfamily.</text>
</comment>
<sequence length="583" mass="66847">MLRTHTCGELRLSDVNKKVVLAGWIDRIRDLGGVKFVMLRDRYGQTQIVLSKDFDLDLKREAVVRVEGVVRERPKDTVNRELPTGEIEVLAERVEVLSSPQRELPFYPGEPNLPSEDVRLKYRYIDLRRKEMTDRIITRHRVAQAVRQYLSSLGFIEVETPFLTKSTPEGARDFLVPSRLKPGTFYALPQSPQLFKQLLMVGGLDRYFQIVRCFRDEDLRADRQPEFTQIDIEMSFVTREDVLETVEGMVRYVFKQVLDIDLAEKFDRLSYQYCLDTYGSDKPDRRIGMEFVNLTEHFKNSDYNVVKNIVENGGVVKGFVVKNFASKMSRKVAEEYETIVKKNGLGGILWFALENEMKGSALKHLKNIYEEISRATRMNQGDVCLMVAGKPTDVNAALGELRKTIGDMHFAHLKVGFDVFWVLDFPMFEYSEEEGRYVAQHHPFTMPNLEDLDRYKDEDLSKIRAQSYDLVINGYEVGSGSIRIHNRDLQREVFRLMQLSEEEIRIKFGFLLEAFQYGAPPHGGIALGLDRLVAIICNVSSIREVIAFPKTASGVCPLTGAPDVVSEQQLRELKIKITGGNEV</sequence>
<dbReference type="NCBIfam" id="TIGR00459">
    <property type="entry name" value="aspS_bact"/>
    <property type="match status" value="1"/>
</dbReference>
<keyword evidence="7" id="KW-0963">Cytoplasm</keyword>
<dbReference type="InterPro" id="IPR004524">
    <property type="entry name" value="Asp-tRNA-ligase_1"/>
</dbReference>
<dbReference type="GO" id="GO:0004815">
    <property type="term" value="F:aspartate-tRNA ligase activity"/>
    <property type="evidence" value="ECO:0007669"/>
    <property type="project" value="UniProtKB-UniRule"/>
</dbReference>
<dbReference type="EMBL" id="CP007141">
    <property type="protein sequence ID" value="AJC73913.1"/>
    <property type="molecule type" value="Genomic_DNA"/>
</dbReference>
<dbReference type="InterPro" id="IPR002312">
    <property type="entry name" value="Asp/Asn-tRNA-synth_IIb"/>
</dbReference>
<evidence type="ECO:0000256" key="2">
    <source>
        <dbReference type="ARBA" id="ARBA00022598"/>
    </source>
</evidence>
<feature type="region of interest" description="Aspartate" evidence="7">
    <location>
        <begin position="193"/>
        <end position="196"/>
    </location>
</feature>
<accession>A0A0X1KRN7</accession>
<feature type="binding site" evidence="7">
    <location>
        <position position="215"/>
    </location>
    <ligand>
        <name>L-aspartate</name>
        <dbReference type="ChEBI" id="CHEBI:29991"/>
    </ligand>
</feature>
<dbReference type="CDD" id="cd04317">
    <property type="entry name" value="EcAspRS_like_N"/>
    <property type="match status" value="1"/>
</dbReference>
<dbReference type="RefSeq" id="WP_031504550.1">
    <property type="nucleotide sequence ID" value="NC_022795.1"/>
</dbReference>
<feature type="binding site" evidence="7">
    <location>
        <position position="224"/>
    </location>
    <ligand>
        <name>ATP</name>
        <dbReference type="ChEBI" id="CHEBI:30616"/>
    </ligand>
</feature>
<dbReference type="GO" id="GO:0006422">
    <property type="term" value="P:aspartyl-tRNA aminoacylation"/>
    <property type="evidence" value="ECO:0007669"/>
    <property type="project" value="UniProtKB-UniRule"/>
</dbReference>
<feature type="binding site" evidence="7">
    <location>
        <position position="441"/>
    </location>
    <ligand>
        <name>L-aspartate</name>
        <dbReference type="ChEBI" id="CHEBI:29991"/>
    </ligand>
</feature>
<dbReference type="Proteomes" id="UP000077469">
    <property type="component" value="Chromosome"/>
</dbReference>
<feature type="binding site" evidence="7">
    <location>
        <position position="169"/>
    </location>
    <ligand>
        <name>L-aspartate</name>
        <dbReference type="ChEBI" id="CHEBI:29991"/>
    </ligand>
</feature>
<dbReference type="SUPFAM" id="SSF55261">
    <property type="entry name" value="GAD domain-like"/>
    <property type="match status" value="1"/>
</dbReference>
<comment type="catalytic activity">
    <reaction evidence="7">
        <text>tRNA(Asp) + L-aspartate + ATP = L-aspartyl-tRNA(Asp) + AMP + diphosphate</text>
        <dbReference type="Rhea" id="RHEA:19649"/>
        <dbReference type="Rhea" id="RHEA-COMP:9660"/>
        <dbReference type="Rhea" id="RHEA-COMP:9678"/>
        <dbReference type="ChEBI" id="CHEBI:29991"/>
        <dbReference type="ChEBI" id="CHEBI:30616"/>
        <dbReference type="ChEBI" id="CHEBI:33019"/>
        <dbReference type="ChEBI" id="CHEBI:78442"/>
        <dbReference type="ChEBI" id="CHEBI:78516"/>
        <dbReference type="ChEBI" id="CHEBI:456215"/>
        <dbReference type="EC" id="6.1.1.12"/>
    </reaction>
</comment>
<dbReference type="InterPro" id="IPR004364">
    <property type="entry name" value="Aa-tRNA-synt_II"/>
</dbReference>
<dbReference type="HAMAP" id="MF_00044">
    <property type="entry name" value="Asp_tRNA_synth_type1"/>
    <property type="match status" value="1"/>
</dbReference>
<evidence type="ECO:0000256" key="4">
    <source>
        <dbReference type="ARBA" id="ARBA00022840"/>
    </source>
</evidence>
<dbReference type="KEGG" id="phy:AJ81_06575"/>
<dbReference type="PANTHER" id="PTHR22594">
    <property type="entry name" value="ASPARTYL/LYSYL-TRNA SYNTHETASE"/>
    <property type="match status" value="1"/>
</dbReference>
<dbReference type="NCBIfam" id="NF001750">
    <property type="entry name" value="PRK00476.1"/>
    <property type="match status" value="1"/>
</dbReference>
<evidence type="ECO:0000256" key="5">
    <source>
        <dbReference type="ARBA" id="ARBA00022917"/>
    </source>
</evidence>
<keyword evidence="4 7" id="KW-0067">ATP-binding</keyword>
<organism evidence="9 10">
    <name type="scientific">Pseudothermotoga hypogea DSM 11164 = NBRC 106472</name>
    <dbReference type="NCBI Taxonomy" id="1123384"/>
    <lineage>
        <taxon>Bacteria</taxon>
        <taxon>Thermotogati</taxon>
        <taxon>Thermotogota</taxon>
        <taxon>Thermotogae</taxon>
        <taxon>Thermotogales</taxon>
        <taxon>Thermotogaceae</taxon>
        <taxon>Pseudothermotoga</taxon>
    </lineage>
</organism>
<feature type="binding site" evidence="7">
    <location>
        <position position="483"/>
    </location>
    <ligand>
        <name>L-aspartate</name>
        <dbReference type="ChEBI" id="CHEBI:29991"/>
    </ligand>
</feature>
<dbReference type="CDD" id="cd00777">
    <property type="entry name" value="AspRS_core"/>
    <property type="match status" value="1"/>
</dbReference>
<evidence type="ECO:0000313" key="9">
    <source>
        <dbReference type="EMBL" id="AJC73913.1"/>
    </source>
</evidence>
<proteinExistence type="inferred from homology"/>
<comment type="caution">
    <text evidence="7">Lacks conserved residue(s) required for the propagation of feature annotation.</text>
</comment>
<comment type="function">
    <text evidence="7">Catalyzes the attachment of L-aspartate to tRNA(Asp) in a two-step reaction: L-aspartate is first activated by ATP to form Asp-AMP and then transferred to the acceptor end of tRNA(Asp).</text>
</comment>
<dbReference type="Pfam" id="PF02938">
    <property type="entry name" value="GAD"/>
    <property type="match status" value="1"/>
</dbReference>
<dbReference type="GO" id="GO:0005737">
    <property type="term" value="C:cytoplasm"/>
    <property type="evidence" value="ECO:0007669"/>
    <property type="project" value="UniProtKB-SubCell"/>
</dbReference>
<feature type="binding site" evidence="7">
    <location>
        <begin position="215"/>
        <end position="217"/>
    </location>
    <ligand>
        <name>ATP</name>
        <dbReference type="ChEBI" id="CHEBI:30616"/>
    </ligand>
</feature>
<keyword evidence="6 7" id="KW-0030">Aminoacyl-tRNA synthetase</keyword>
<keyword evidence="3 7" id="KW-0547">Nucleotide-binding</keyword>
<comment type="subcellular location">
    <subcellularLocation>
        <location evidence="7">Cytoplasm</location>
    </subcellularLocation>
</comment>
<dbReference type="SUPFAM" id="SSF50249">
    <property type="entry name" value="Nucleic acid-binding proteins"/>
    <property type="match status" value="1"/>
</dbReference>
<dbReference type="GO" id="GO:0005524">
    <property type="term" value="F:ATP binding"/>
    <property type="evidence" value="ECO:0007669"/>
    <property type="project" value="UniProtKB-UniRule"/>
</dbReference>
<feature type="domain" description="Aminoacyl-transfer RNA synthetases class-II family profile" evidence="8">
    <location>
        <begin position="139"/>
        <end position="549"/>
    </location>
</feature>
<reference evidence="9 10" key="1">
    <citation type="submission" date="2014-01" db="EMBL/GenBank/DDBJ databases">
        <title>Genome sequencing of Thermotog hypogea.</title>
        <authorList>
            <person name="Zhang X."/>
            <person name="Alvare G."/>
            <person name="Fristensky B."/>
            <person name="Chen L."/>
            <person name="Suen T."/>
            <person name="Chen Q."/>
            <person name="Ma K."/>
        </authorList>
    </citation>
    <scope>NUCLEOTIDE SEQUENCE [LARGE SCALE GENOMIC DNA]</scope>
    <source>
        <strain evidence="9 10">DSM 11164</strain>
    </source>
</reference>
<dbReference type="InterPro" id="IPR045864">
    <property type="entry name" value="aa-tRNA-synth_II/BPL/LPL"/>
</dbReference>
<gene>
    <name evidence="7 9" type="primary">aspS</name>
    <name evidence="9" type="ORF">AJ81_06575</name>
</gene>
<dbReference type="PROSITE" id="PS50862">
    <property type="entry name" value="AA_TRNA_LIGASE_II"/>
    <property type="match status" value="1"/>
</dbReference>
<feature type="binding site" evidence="7">
    <location>
        <position position="476"/>
    </location>
    <ligand>
        <name>ATP</name>
        <dbReference type="ChEBI" id="CHEBI:30616"/>
    </ligand>
</feature>
<feature type="binding site" evidence="7">
    <location>
        <begin position="528"/>
        <end position="531"/>
    </location>
    <ligand>
        <name>ATP</name>
        <dbReference type="ChEBI" id="CHEBI:30616"/>
    </ligand>
</feature>
<dbReference type="Pfam" id="PF00152">
    <property type="entry name" value="tRNA-synt_2"/>
    <property type="match status" value="1"/>
</dbReference>
<evidence type="ECO:0000256" key="7">
    <source>
        <dbReference type="HAMAP-Rule" id="MF_00044"/>
    </source>
</evidence>
<protein>
    <recommendedName>
        <fullName evidence="7">Aspartate--tRNA ligase</fullName>
        <ecNumber evidence="7">6.1.1.12</ecNumber>
    </recommendedName>
    <alternativeName>
        <fullName evidence="7">Aspartyl-tRNA synthetase</fullName>
        <shortName evidence="7">AspRS</shortName>
    </alternativeName>
</protein>
<dbReference type="InterPro" id="IPR004365">
    <property type="entry name" value="NA-bd_OB_tRNA"/>
</dbReference>